<keyword evidence="2 4" id="KW-0238">DNA-binding</keyword>
<proteinExistence type="predicted"/>
<accession>A0A285V759</accession>
<keyword evidence="3" id="KW-0804">Transcription</keyword>
<evidence type="ECO:0000313" key="6">
    <source>
        <dbReference type="EMBL" id="SOC49853.1"/>
    </source>
</evidence>
<dbReference type="GO" id="GO:0000976">
    <property type="term" value="F:transcription cis-regulatory region binding"/>
    <property type="evidence" value="ECO:0007669"/>
    <property type="project" value="TreeGrafter"/>
</dbReference>
<evidence type="ECO:0000256" key="2">
    <source>
        <dbReference type="ARBA" id="ARBA00023125"/>
    </source>
</evidence>
<dbReference type="PANTHER" id="PTHR30055:SF148">
    <property type="entry name" value="TETR-FAMILY TRANSCRIPTIONAL REGULATOR"/>
    <property type="match status" value="1"/>
</dbReference>
<evidence type="ECO:0000259" key="5">
    <source>
        <dbReference type="PROSITE" id="PS50977"/>
    </source>
</evidence>
<dbReference type="PROSITE" id="PS50977">
    <property type="entry name" value="HTH_TETR_2"/>
    <property type="match status" value="1"/>
</dbReference>
<dbReference type="InterPro" id="IPR050109">
    <property type="entry name" value="HTH-type_TetR-like_transc_reg"/>
</dbReference>
<evidence type="ECO:0000256" key="3">
    <source>
        <dbReference type="ARBA" id="ARBA00023163"/>
    </source>
</evidence>
<keyword evidence="1" id="KW-0805">Transcription regulation</keyword>
<dbReference type="InterPro" id="IPR036271">
    <property type="entry name" value="Tet_transcr_reg_TetR-rel_C_sf"/>
</dbReference>
<dbReference type="InterPro" id="IPR011075">
    <property type="entry name" value="TetR_C"/>
</dbReference>
<dbReference type="Gene3D" id="1.10.10.60">
    <property type="entry name" value="Homeodomain-like"/>
    <property type="match status" value="1"/>
</dbReference>
<dbReference type="SUPFAM" id="SSF48498">
    <property type="entry name" value="Tetracyclin repressor-like, C-terminal domain"/>
    <property type="match status" value="1"/>
</dbReference>
<dbReference type="SUPFAM" id="SSF46689">
    <property type="entry name" value="Homeodomain-like"/>
    <property type="match status" value="1"/>
</dbReference>
<name>A0A285V759_9ACTN</name>
<dbReference type="Proteomes" id="UP000219435">
    <property type="component" value="Unassembled WGS sequence"/>
</dbReference>
<dbReference type="Pfam" id="PF16859">
    <property type="entry name" value="TetR_C_11"/>
    <property type="match status" value="1"/>
</dbReference>
<dbReference type="AlphaFoldDB" id="A0A285V759"/>
<organism evidence="6 7">
    <name type="scientific">Blastococcus aggregatus</name>
    <dbReference type="NCBI Taxonomy" id="38502"/>
    <lineage>
        <taxon>Bacteria</taxon>
        <taxon>Bacillati</taxon>
        <taxon>Actinomycetota</taxon>
        <taxon>Actinomycetes</taxon>
        <taxon>Geodermatophilales</taxon>
        <taxon>Geodermatophilaceae</taxon>
        <taxon>Blastococcus</taxon>
    </lineage>
</organism>
<keyword evidence="7" id="KW-1185">Reference proteome</keyword>
<dbReference type="PANTHER" id="PTHR30055">
    <property type="entry name" value="HTH-TYPE TRANSCRIPTIONAL REGULATOR RUTR"/>
    <property type="match status" value="1"/>
</dbReference>
<dbReference type="Gene3D" id="1.10.357.10">
    <property type="entry name" value="Tetracycline Repressor, domain 2"/>
    <property type="match status" value="1"/>
</dbReference>
<dbReference type="GO" id="GO:0003700">
    <property type="term" value="F:DNA-binding transcription factor activity"/>
    <property type="evidence" value="ECO:0007669"/>
    <property type="project" value="TreeGrafter"/>
</dbReference>
<feature type="DNA-binding region" description="H-T-H motif" evidence="4">
    <location>
        <begin position="87"/>
        <end position="106"/>
    </location>
</feature>
<protein>
    <submittedName>
        <fullName evidence="6">Transcriptional regulator, TetR family</fullName>
    </submittedName>
</protein>
<evidence type="ECO:0000256" key="4">
    <source>
        <dbReference type="PROSITE-ProRule" id="PRU00335"/>
    </source>
</evidence>
<dbReference type="InterPro" id="IPR009057">
    <property type="entry name" value="Homeodomain-like_sf"/>
</dbReference>
<feature type="domain" description="HTH tetR-type" evidence="5">
    <location>
        <begin position="64"/>
        <end position="124"/>
    </location>
</feature>
<sequence>MATGAGADLPRGRSTGASLPLKLASGEHFLQRCVAEKIGVGRSACDAAPVSETGSRGRPRGLSERVRQDVHAAVRRLLVTDGYAAMRLEDVAAVAGVHKSTLYRQWATKAQLVRDVLVAGELEHYPRVDEGSLAADVEALVRGLTRLFRDPTTVAFVQTRATADDPELRAGLHELAKQDTAFMRLPFERAIARGELPAETDVGMLVELLLSPLLARVALTGLPVDEEFSRRLTSTFLGLVAPHAVARP</sequence>
<dbReference type="InterPro" id="IPR001647">
    <property type="entry name" value="HTH_TetR"/>
</dbReference>
<reference evidence="7" key="1">
    <citation type="submission" date="2017-08" db="EMBL/GenBank/DDBJ databases">
        <authorList>
            <person name="Varghese N."/>
            <person name="Submissions S."/>
        </authorList>
    </citation>
    <scope>NUCLEOTIDE SEQUENCE [LARGE SCALE GENOMIC DNA]</scope>
    <source>
        <strain evidence="7">DSM 4725</strain>
    </source>
</reference>
<evidence type="ECO:0000256" key="1">
    <source>
        <dbReference type="ARBA" id="ARBA00023015"/>
    </source>
</evidence>
<gene>
    <name evidence="6" type="ORF">SAMN05660748_2585</name>
</gene>
<evidence type="ECO:0000313" key="7">
    <source>
        <dbReference type="Proteomes" id="UP000219435"/>
    </source>
</evidence>
<dbReference type="Pfam" id="PF00440">
    <property type="entry name" value="TetR_N"/>
    <property type="match status" value="1"/>
</dbReference>
<dbReference type="EMBL" id="OBQI01000003">
    <property type="protein sequence ID" value="SOC49853.1"/>
    <property type="molecule type" value="Genomic_DNA"/>
</dbReference>